<evidence type="ECO:0000313" key="2">
    <source>
        <dbReference type="Proteomes" id="UP000664477"/>
    </source>
</evidence>
<dbReference type="AlphaFoldDB" id="A0A939SJ85"/>
<reference evidence="1" key="1">
    <citation type="submission" date="2021-03" db="EMBL/GenBank/DDBJ databases">
        <title>Molecular epidemiology and mechanisms of colistin and carbapenem resistance in Enterobacteriaceae from clinical isolates, the environment and porcine samples in Pretoria, South Africa.</title>
        <authorList>
            <person name="Bogoshi D."/>
            <person name="Mbelle N.M."/>
            <person name="Naidoo V."/>
            <person name="Osei Sekyere J."/>
        </authorList>
    </citation>
    <scope>NUCLEOTIDE SEQUENCE</scope>
    <source>
        <strain evidence="1">C052</strain>
    </source>
</reference>
<evidence type="ECO:0000313" key="1">
    <source>
        <dbReference type="EMBL" id="MBO1916149.1"/>
    </source>
</evidence>
<name>A0A939SJ85_PRORE</name>
<protein>
    <submittedName>
        <fullName evidence="1">Uncharacterized protein</fullName>
    </submittedName>
</protein>
<comment type="caution">
    <text evidence="1">The sequence shown here is derived from an EMBL/GenBank/DDBJ whole genome shotgun (WGS) entry which is preliminary data.</text>
</comment>
<sequence>MKNASTSAENSLLIKMEQYSQDINTELHKNGISIADQSLGSLFATLGEVDNAIIFLKGEMVTYTVTYVQRNGGYEISLFDPHGLQLNVKIAFQQVYSNFNSKLSITLVKITNFLKGNLEQTFSVLT</sequence>
<gene>
    <name evidence="1" type="ORF">J4727_08930</name>
</gene>
<dbReference type="EMBL" id="JAGETQ010000037">
    <property type="protein sequence ID" value="MBO1916149.1"/>
    <property type="molecule type" value="Genomic_DNA"/>
</dbReference>
<accession>A0A939SJ85</accession>
<organism evidence="1 2">
    <name type="scientific">Providencia rettgeri</name>
    <dbReference type="NCBI Taxonomy" id="587"/>
    <lineage>
        <taxon>Bacteria</taxon>
        <taxon>Pseudomonadati</taxon>
        <taxon>Pseudomonadota</taxon>
        <taxon>Gammaproteobacteria</taxon>
        <taxon>Enterobacterales</taxon>
        <taxon>Morganellaceae</taxon>
        <taxon>Providencia</taxon>
    </lineage>
</organism>
<dbReference type="Proteomes" id="UP000664477">
    <property type="component" value="Unassembled WGS sequence"/>
</dbReference>
<proteinExistence type="predicted"/>